<dbReference type="PANTHER" id="PTHR33254:SF4">
    <property type="entry name" value="4-HYDROXY-4-METHYL-2-OXOGLUTARATE ALDOLASE 3-RELATED"/>
    <property type="match status" value="1"/>
</dbReference>
<sequence length="213" mass="22259">MVPPTTAIADVLQLRGLTGWLSPPLRPMYRSQGALGTARTVRLASGPGDDGLFPLHRLLDEDLDGRVLVLAGGHVSAGAVWGEILTRAALASGAFGVLVEGGVRDADAFRDLDLPVWALYEATAGAGEELHVASVGEPVDIAGVRVTDGMAVVMDWNGVIALPTTDVLGDALAYADAEEDVVIALRDGSTLEEAYRFKAEMVAKLRSTPITSA</sequence>
<evidence type="ECO:0000256" key="4">
    <source>
        <dbReference type="ARBA" id="ARBA00011233"/>
    </source>
</evidence>
<protein>
    <recommendedName>
        <fullName evidence="7">Putative 4-hydroxy-4-methyl-2-oxoglutarate aldolase</fullName>
        <ecNumber evidence="6">4.1.1.112</ecNumber>
        <ecNumber evidence="5">4.1.3.17</ecNumber>
    </recommendedName>
    <alternativeName>
        <fullName evidence="11">Oxaloacetate decarboxylase</fullName>
    </alternativeName>
    <alternativeName>
        <fullName evidence="9">Regulator of ribonuclease activity homolog</fullName>
    </alternativeName>
    <alternativeName>
        <fullName evidence="10">RraA-like protein</fullName>
    </alternativeName>
</protein>
<organism evidence="14 15">
    <name type="scientific">Spongiactinospora gelatinilytica</name>
    <dbReference type="NCBI Taxonomy" id="2666298"/>
    <lineage>
        <taxon>Bacteria</taxon>
        <taxon>Bacillati</taxon>
        <taxon>Actinomycetota</taxon>
        <taxon>Actinomycetes</taxon>
        <taxon>Streptosporangiales</taxon>
        <taxon>Streptosporangiaceae</taxon>
        <taxon>Spongiactinospora</taxon>
    </lineage>
</organism>
<evidence type="ECO:0000256" key="7">
    <source>
        <dbReference type="ARBA" id="ARBA00016549"/>
    </source>
</evidence>
<dbReference type="SUPFAM" id="SSF89562">
    <property type="entry name" value="RraA-like"/>
    <property type="match status" value="1"/>
</dbReference>
<keyword evidence="13" id="KW-0460">Magnesium</keyword>
<evidence type="ECO:0000313" key="15">
    <source>
        <dbReference type="Proteomes" id="UP000248544"/>
    </source>
</evidence>
<proteinExistence type="inferred from homology"/>
<name>A0A2W2GS58_9ACTN</name>
<feature type="binding site" evidence="13">
    <location>
        <position position="105"/>
    </location>
    <ligand>
        <name>Mg(2+)</name>
        <dbReference type="ChEBI" id="CHEBI:18420"/>
    </ligand>
</feature>
<dbReference type="PANTHER" id="PTHR33254">
    <property type="entry name" value="4-HYDROXY-4-METHYL-2-OXOGLUTARATE ALDOLASE 3-RELATED"/>
    <property type="match status" value="1"/>
</dbReference>
<dbReference type="EC" id="4.1.3.17" evidence="5"/>
<dbReference type="GO" id="GO:0008948">
    <property type="term" value="F:oxaloacetate decarboxylase activity"/>
    <property type="evidence" value="ECO:0007669"/>
    <property type="project" value="UniProtKB-EC"/>
</dbReference>
<dbReference type="Gene3D" id="3.50.30.40">
    <property type="entry name" value="Ribonuclease E inhibitor RraA/RraA-like"/>
    <property type="match status" value="1"/>
</dbReference>
<evidence type="ECO:0000256" key="6">
    <source>
        <dbReference type="ARBA" id="ARBA00012947"/>
    </source>
</evidence>
<dbReference type="RefSeq" id="WP_111166896.1">
    <property type="nucleotide sequence ID" value="NZ_POUA01000055.1"/>
</dbReference>
<dbReference type="EC" id="4.1.1.112" evidence="6"/>
<dbReference type="InterPro" id="IPR005493">
    <property type="entry name" value="RraA/RraA-like"/>
</dbReference>
<comment type="subunit">
    <text evidence="4">Homotrimer.</text>
</comment>
<dbReference type="CDD" id="cd16841">
    <property type="entry name" value="RraA_family"/>
    <property type="match status" value="1"/>
</dbReference>
<accession>A0A2W2GS58</accession>
<evidence type="ECO:0000313" key="14">
    <source>
        <dbReference type="EMBL" id="PZG50722.1"/>
    </source>
</evidence>
<feature type="binding site" evidence="13">
    <location>
        <begin position="82"/>
        <end position="85"/>
    </location>
    <ligand>
        <name>substrate</name>
    </ligand>
</feature>
<gene>
    <name evidence="14" type="ORF">C1I98_09975</name>
</gene>
<dbReference type="GO" id="GO:0046872">
    <property type="term" value="F:metal ion binding"/>
    <property type="evidence" value="ECO:0007669"/>
    <property type="project" value="UniProtKB-KW"/>
</dbReference>
<dbReference type="InterPro" id="IPR036704">
    <property type="entry name" value="RraA/RraA-like_sf"/>
</dbReference>
<keyword evidence="15" id="KW-1185">Reference proteome</keyword>
<evidence type="ECO:0000256" key="13">
    <source>
        <dbReference type="PIRSR" id="PIRSR605493-1"/>
    </source>
</evidence>
<keyword evidence="13" id="KW-0479">Metal-binding</keyword>
<evidence type="ECO:0000256" key="5">
    <source>
        <dbReference type="ARBA" id="ARBA00012213"/>
    </source>
</evidence>
<comment type="catalytic activity">
    <reaction evidence="1">
        <text>4-hydroxy-4-methyl-2-oxoglutarate = 2 pyruvate</text>
        <dbReference type="Rhea" id="RHEA:22748"/>
        <dbReference type="ChEBI" id="CHEBI:15361"/>
        <dbReference type="ChEBI" id="CHEBI:58276"/>
        <dbReference type="EC" id="4.1.3.17"/>
    </reaction>
</comment>
<comment type="cofactor">
    <cofactor evidence="2">
        <name>a divalent metal cation</name>
        <dbReference type="ChEBI" id="CHEBI:60240"/>
    </cofactor>
</comment>
<evidence type="ECO:0000256" key="12">
    <source>
        <dbReference type="ARBA" id="ARBA00047973"/>
    </source>
</evidence>
<evidence type="ECO:0000256" key="9">
    <source>
        <dbReference type="ARBA" id="ARBA00029596"/>
    </source>
</evidence>
<comment type="cofactor">
    <cofactor evidence="13">
        <name>Mg(2+)</name>
        <dbReference type="ChEBI" id="CHEBI:18420"/>
    </cofactor>
</comment>
<feature type="binding site" evidence="13">
    <location>
        <position position="104"/>
    </location>
    <ligand>
        <name>substrate</name>
    </ligand>
</feature>
<comment type="function">
    <text evidence="8">Catalyzes the aldol cleavage of 4-hydroxy-4-methyl-2-oxoglutarate (HMG) into 2 molecules of pyruvate. Also contains a secondary oxaloacetate (OAA) decarboxylase activity due to the common pyruvate enolate transition state formed following C-C bond cleavage in the retro-aldol and decarboxylation reactions.</text>
</comment>
<dbReference type="AlphaFoldDB" id="A0A2W2GS58"/>
<dbReference type="EMBL" id="POUA01000055">
    <property type="protein sequence ID" value="PZG50722.1"/>
    <property type="molecule type" value="Genomic_DNA"/>
</dbReference>
<reference evidence="14 15" key="1">
    <citation type="submission" date="2018-01" db="EMBL/GenBank/DDBJ databases">
        <title>Draft genome sequence of Sphaerisporangium sp. 7K107.</title>
        <authorList>
            <person name="Sahin N."/>
            <person name="Saygin H."/>
            <person name="Ay H."/>
        </authorList>
    </citation>
    <scope>NUCLEOTIDE SEQUENCE [LARGE SCALE GENOMIC DNA]</scope>
    <source>
        <strain evidence="14 15">7K107</strain>
    </source>
</reference>
<dbReference type="Proteomes" id="UP000248544">
    <property type="component" value="Unassembled WGS sequence"/>
</dbReference>
<comment type="catalytic activity">
    <reaction evidence="12">
        <text>oxaloacetate + H(+) = pyruvate + CO2</text>
        <dbReference type="Rhea" id="RHEA:15641"/>
        <dbReference type="ChEBI" id="CHEBI:15361"/>
        <dbReference type="ChEBI" id="CHEBI:15378"/>
        <dbReference type="ChEBI" id="CHEBI:16452"/>
        <dbReference type="ChEBI" id="CHEBI:16526"/>
        <dbReference type="EC" id="4.1.1.112"/>
    </reaction>
</comment>
<dbReference type="GO" id="GO:0047443">
    <property type="term" value="F:4-hydroxy-4-methyl-2-oxoglutarate aldolase activity"/>
    <property type="evidence" value="ECO:0007669"/>
    <property type="project" value="UniProtKB-EC"/>
</dbReference>
<evidence type="ECO:0000256" key="11">
    <source>
        <dbReference type="ARBA" id="ARBA00032305"/>
    </source>
</evidence>
<evidence type="ECO:0000256" key="3">
    <source>
        <dbReference type="ARBA" id="ARBA00008621"/>
    </source>
</evidence>
<comment type="caution">
    <text evidence="14">The sequence shown here is derived from an EMBL/GenBank/DDBJ whole genome shotgun (WGS) entry which is preliminary data.</text>
</comment>
<evidence type="ECO:0000256" key="2">
    <source>
        <dbReference type="ARBA" id="ARBA00001968"/>
    </source>
</evidence>
<comment type="similarity">
    <text evidence="3">Belongs to the class II aldolase/RraA-like family.</text>
</comment>
<evidence type="ECO:0000256" key="10">
    <source>
        <dbReference type="ARBA" id="ARBA00030169"/>
    </source>
</evidence>
<dbReference type="Pfam" id="PF03737">
    <property type="entry name" value="RraA-like"/>
    <property type="match status" value="1"/>
</dbReference>
<evidence type="ECO:0000256" key="8">
    <source>
        <dbReference type="ARBA" id="ARBA00025046"/>
    </source>
</evidence>
<evidence type="ECO:0000256" key="1">
    <source>
        <dbReference type="ARBA" id="ARBA00001342"/>
    </source>
</evidence>